<evidence type="ECO:0000256" key="1">
    <source>
        <dbReference type="SAM" id="Phobius"/>
    </source>
</evidence>
<gene>
    <name evidence="2" type="ORF">SAMN05443667_101267</name>
</gene>
<organism evidence="2 3">
    <name type="scientific">Flavobacterium gillisiae</name>
    <dbReference type="NCBI Taxonomy" id="150146"/>
    <lineage>
        <taxon>Bacteria</taxon>
        <taxon>Pseudomonadati</taxon>
        <taxon>Bacteroidota</taxon>
        <taxon>Flavobacteriia</taxon>
        <taxon>Flavobacteriales</taxon>
        <taxon>Flavobacteriaceae</taxon>
        <taxon>Flavobacterium</taxon>
    </lineage>
</organism>
<accession>A0A1H3WX66</accession>
<sequence length="100" mass="11887">MYLQLITYIAYFFAILFIAFLFYALEWAMLKRLWQNAQIKAKNNQDKKEFIKKQEEKGLKPFAFNNGNTVIYARTGNQALLDYKQLQAETKIVRKKLKKA</sequence>
<reference evidence="3" key="1">
    <citation type="submission" date="2016-10" db="EMBL/GenBank/DDBJ databases">
        <authorList>
            <person name="Varghese N."/>
            <person name="Submissions S."/>
        </authorList>
    </citation>
    <scope>NUCLEOTIDE SEQUENCE [LARGE SCALE GENOMIC DNA]</scope>
    <source>
        <strain evidence="3">DSM 22376</strain>
    </source>
</reference>
<dbReference type="OrthoDB" id="9982120at2"/>
<dbReference type="RefSeq" id="WP_091083601.1">
    <property type="nucleotide sequence ID" value="NZ_FNRD01000001.1"/>
</dbReference>
<keyword evidence="3" id="KW-1185">Reference proteome</keyword>
<feature type="transmembrane region" description="Helical" evidence="1">
    <location>
        <begin position="6"/>
        <end position="25"/>
    </location>
</feature>
<proteinExistence type="predicted"/>
<dbReference type="AlphaFoldDB" id="A0A1H3WX66"/>
<dbReference type="STRING" id="150146.SAMN05443667_101267"/>
<keyword evidence="1" id="KW-1133">Transmembrane helix</keyword>
<keyword evidence="1" id="KW-0472">Membrane</keyword>
<evidence type="ECO:0000313" key="2">
    <source>
        <dbReference type="EMBL" id="SDZ91311.1"/>
    </source>
</evidence>
<evidence type="ECO:0000313" key="3">
    <source>
        <dbReference type="Proteomes" id="UP000198951"/>
    </source>
</evidence>
<name>A0A1H3WX66_9FLAO</name>
<dbReference type="Proteomes" id="UP000198951">
    <property type="component" value="Unassembled WGS sequence"/>
</dbReference>
<dbReference type="EMBL" id="FNRD01000001">
    <property type="protein sequence ID" value="SDZ91311.1"/>
    <property type="molecule type" value="Genomic_DNA"/>
</dbReference>
<keyword evidence="1" id="KW-0812">Transmembrane</keyword>
<protein>
    <submittedName>
        <fullName evidence="2">Uncharacterized protein</fullName>
    </submittedName>
</protein>